<keyword evidence="10" id="KW-0934">Plastid</keyword>
<evidence type="ECO:0000256" key="8">
    <source>
        <dbReference type="SAM" id="MobiDB-lite"/>
    </source>
</evidence>
<reference evidence="10" key="1">
    <citation type="submission" date="2018-11" db="EMBL/GenBank/DDBJ databases">
        <authorList>
            <person name="Li D.-M."/>
        </authorList>
    </citation>
    <scope>NUCLEOTIDE SEQUENCE</scope>
</reference>
<dbReference type="InterPro" id="IPR029045">
    <property type="entry name" value="ClpP/crotonase-like_dom_sf"/>
</dbReference>
<feature type="compositionally biased region" description="Acidic residues" evidence="8">
    <location>
        <begin position="291"/>
        <end position="301"/>
    </location>
</feature>
<dbReference type="GO" id="GO:0006633">
    <property type="term" value="P:fatty acid biosynthetic process"/>
    <property type="evidence" value="ECO:0007669"/>
    <property type="project" value="UniProtKB-KW"/>
</dbReference>
<dbReference type="GO" id="GO:0008270">
    <property type="term" value="F:zinc ion binding"/>
    <property type="evidence" value="ECO:0007669"/>
    <property type="project" value="UniProtKB-UniRule"/>
</dbReference>
<dbReference type="PRINTS" id="PR01070">
    <property type="entry name" value="ACCCTRFRASEB"/>
</dbReference>
<evidence type="ECO:0000256" key="7">
    <source>
        <dbReference type="HAMAP-Rule" id="MF_01395"/>
    </source>
</evidence>
<comment type="pathway">
    <text evidence="7">Lipid metabolism; malonyl-CoA biosynthesis; malonyl-CoA from acetyl-CoA: step 1/1.</text>
</comment>
<evidence type="ECO:0000256" key="1">
    <source>
        <dbReference type="ARBA" id="ARBA00011842"/>
    </source>
</evidence>
<dbReference type="Pfam" id="PF01039">
    <property type="entry name" value="Carboxyl_trans"/>
    <property type="match status" value="1"/>
</dbReference>
<dbReference type="GO" id="GO:0016743">
    <property type="term" value="F:carboxyl- or carbamoyltransferase activity"/>
    <property type="evidence" value="ECO:0007669"/>
    <property type="project" value="UniProtKB-UniRule"/>
</dbReference>
<keyword evidence="2 7" id="KW-0808">Transferase</keyword>
<dbReference type="AlphaFoldDB" id="A0A7M4BG47"/>
<evidence type="ECO:0000256" key="4">
    <source>
        <dbReference type="ARBA" id="ARBA00022771"/>
    </source>
</evidence>
<dbReference type="GeneID" id="63360565"/>
<dbReference type="InterPro" id="IPR000438">
    <property type="entry name" value="Acetyl_CoA_COase_Trfase_b_su"/>
</dbReference>
<reference evidence="10" key="2">
    <citation type="journal article" date="2020" name="PLoS ONE">
        <title>Complete chloroplast genomes of Zingiber montanum and Zingiber zerumbet: Genome structure, comparative and phylogenetic analyses.</title>
        <authorList>
            <person name="Li D.M."/>
            <person name="Ye Y.J."/>
            <person name="Xu Y.C."/>
            <person name="Liu J.M."/>
            <person name="Zhu G.F."/>
        </authorList>
    </citation>
    <scope>NUCLEOTIDE SEQUENCE</scope>
</reference>
<organism evidence="10">
    <name type="scientific">Zingiber montanum</name>
    <dbReference type="NCBI Taxonomy" id="336856"/>
    <lineage>
        <taxon>Eukaryota</taxon>
        <taxon>Viridiplantae</taxon>
        <taxon>Streptophyta</taxon>
        <taxon>Embryophyta</taxon>
        <taxon>Tracheophyta</taxon>
        <taxon>Spermatophyta</taxon>
        <taxon>Magnoliopsida</taxon>
        <taxon>Liliopsida</taxon>
        <taxon>Zingiberales</taxon>
        <taxon>Zingiberaceae</taxon>
        <taxon>Zingiber</taxon>
    </lineage>
</organism>
<name>A0A7M4BG47_9LILI</name>
<dbReference type="PANTHER" id="PTHR42995:SF5">
    <property type="entry name" value="ACETYL-COENZYME A CARBOXYLASE CARBOXYL TRANSFERASE SUBUNIT BETA, CHLOROPLASTIC"/>
    <property type="match status" value="1"/>
</dbReference>
<feature type="compositionally biased region" description="Basic and acidic residues" evidence="8">
    <location>
        <begin position="302"/>
        <end position="312"/>
    </location>
</feature>
<dbReference type="GO" id="GO:0003989">
    <property type="term" value="F:acetyl-CoA carboxylase activity"/>
    <property type="evidence" value="ECO:0007669"/>
    <property type="project" value="InterPro"/>
</dbReference>
<comment type="subunit">
    <text evidence="1">Acetyl-CoA carboxylase is a heterohexamer composed of biotin carboxyl carrier protein, biotin carboxylase and 2 subunits each of ACCase subunit alpha and ACCase plastid-coded subunit beta (accD).</text>
</comment>
<dbReference type="UniPathway" id="UPA00655">
    <property type="reaction ID" value="UER00711"/>
</dbReference>
<evidence type="ECO:0000313" key="10">
    <source>
        <dbReference type="EMBL" id="QON98785.1"/>
    </source>
</evidence>
<dbReference type="InterPro" id="IPR034733">
    <property type="entry name" value="AcCoA_carboxyl_beta"/>
</dbReference>
<comment type="cofactor">
    <cofactor evidence="7">
        <name>Zn(2+)</name>
        <dbReference type="ChEBI" id="CHEBI:29105"/>
    </cofactor>
    <text evidence="7">Binds 1 zinc ion per subunit.</text>
</comment>
<evidence type="ECO:0000256" key="5">
    <source>
        <dbReference type="ARBA" id="ARBA00022833"/>
    </source>
</evidence>
<keyword evidence="5 7" id="KW-0862">Zinc</keyword>
<comment type="subcellular location">
    <subcellularLocation>
        <location evidence="7">Plastid</location>
        <location evidence="7">Chloroplast stroma</location>
    </subcellularLocation>
</comment>
<evidence type="ECO:0000256" key="6">
    <source>
        <dbReference type="ARBA" id="ARBA00022840"/>
    </source>
</evidence>
<dbReference type="EMBL" id="MW801386">
    <property type="protein sequence ID" value="UEQ12530.1"/>
    <property type="molecule type" value="Genomic_DNA"/>
</dbReference>
<dbReference type="Gene3D" id="3.90.226.10">
    <property type="entry name" value="2-enoyl-CoA Hydratase, Chain A, domain 1"/>
    <property type="match status" value="1"/>
</dbReference>
<dbReference type="EMBL" id="MK262727">
    <property type="protein sequence ID" value="QON98785.1"/>
    <property type="molecule type" value="Genomic_DNA"/>
</dbReference>
<dbReference type="HAMAP" id="MF_01395">
    <property type="entry name" value="AcetylCoA_CT_beta"/>
    <property type="match status" value="1"/>
</dbReference>
<keyword evidence="7" id="KW-0479">Metal-binding</keyword>
<geneLocation type="chloroplast" evidence="10"/>
<dbReference type="PANTHER" id="PTHR42995">
    <property type="entry name" value="ACETYL-COENZYME A CARBOXYLASE CARBOXYL TRANSFERASE SUBUNIT BETA, CHLOROPLASTIC"/>
    <property type="match status" value="1"/>
</dbReference>
<comment type="catalytic activity">
    <reaction evidence="7">
        <text>N(6)-carboxybiotinyl-L-lysyl-[protein] + acetyl-CoA = N(6)-biotinyl-L-lysyl-[protein] + malonyl-CoA</text>
        <dbReference type="Rhea" id="RHEA:54728"/>
        <dbReference type="Rhea" id="RHEA-COMP:10505"/>
        <dbReference type="Rhea" id="RHEA-COMP:10506"/>
        <dbReference type="ChEBI" id="CHEBI:57288"/>
        <dbReference type="ChEBI" id="CHEBI:57384"/>
        <dbReference type="ChEBI" id="CHEBI:83144"/>
        <dbReference type="ChEBI" id="CHEBI:83145"/>
        <dbReference type="EC" id="2.1.3.15"/>
    </reaction>
</comment>
<keyword evidence="7" id="KW-0275">Fatty acid biosynthesis</keyword>
<reference evidence="11" key="3">
    <citation type="submission" date="2021-03" db="EMBL/GenBank/DDBJ databases">
        <title>Analysis of Chloroplast Genomes and Metabolomics of Two Zingiber Species.</title>
        <authorList>
            <person name="Zhang Y."/>
            <person name="Wang X.C."/>
        </authorList>
    </citation>
    <scope>NUCLEOTIDE SEQUENCE</scope>
    <source>
        <tissue evidence="11">Leaves</tissue>
    </source>
</reference>
<comment type="similarity">
    <text evidence="7">Belongs to the AccD/PCCB family.</text>
</comment>
<dbReference type="EC" id="2.1.3.15" evidence="7"/>
<keyword evidence="7" id="KW-0443">Lipid metabolism</keyword>
<dbReference type="PROSITE" id="PS50980">
    <property type="entry name" value="COA_CT_NTER"/>
    <property type="match status" value="1"/>
</dbReference>
<keyword evidence="7" id="KW-0444">Lipid biosynthesis</keyword>
<dbReference type="GO" id="GO:0005524">
    <property type="term" value="F:ATP binding"/>
    <property type="evidence" value="ECO:0007669"/>
    <property type="project" value="UniProtKB-KW"/>
</dbReference>
<dbReference type="InterPro" id="IPR011762">
    <property type="entry name" value="COA_CT_N"/>
</dbReference>
<proteinExistence type="inferred from homology"/>
<evidence type="ECO:0000256" key="2">
    <source>
        <dbReference type="ARBA" id="ARBA00022679"/>
    </source>
</evidence>
<keyword evidence="10" id="KW-0150">Chloroplast</keyword>
<gene>
    <name evidence="7 10" type="primary">accD</name>
</gene>
<feature type="binding site" evidence="7">
    <location>
        <position position="229"/>
    </location>
    <ligand>
        <name>Zn(2+)</name>
        <dbReference type="ChEBI" id="CHEBI:29105"/>
    </ligand>
</feature>
<protein>
    <recommendedName>
        <fullName evidence="7">Acetyl-coenzyme A carboxylase carboxyl transferase subunit beta, chloroplastic</fullName>
        <shortName evidence="7">ACCase subunit beta</shortName>
        <shortName evidence="7">Acetyl-CoA carboxylase carboxyltransferase subunit beta</shortName>
        <ecNumber evidence="7">2.1.3.15</ecNumber>
    </recommendedName>
</protein>
<evidence type="ECO:0000259" key="9">
    <source>
        <dbReference type="PROSITE" id="PS50980"/>
    </source>
</evidence>
<feature type="region of interest" description="Disordered" evidence="8">
    <location>
        <begin position="291"/>
        <end position="319"/>
    </location>
</feature>
<dbReference type="SUPFAM" id="SSF52096">
    <property type="entry name" value="ClpP/crotonase"/>
    <property type="match status" value="1"/>
</dbReference>
<keyword evidence="4 7" id="KW-0863">Zinc-finger</keyword>
<dbReference type="GO" id="GO:2001295">
    <property type="term" value="P:malonyl-CoA biosynthetic process"/>
    <property type="evidence" value="ECO:0007669"/>
    <property type="project" value="UniProtKB-UniRule"/>
</dbReference>
<keyword evidence="7" id="KW-0276">Fatty acid metabolism</keyword>
<feature type="binding site" evidence="7">
    <location>
        <position position="248"/>
    </location>
    <ligand>
        <name>Zn(2+)</name>
        <dbReference type="ChEBI" id="CHEBI:29105"/>
    </ligand>
</feature>
<comment type="function">
    <text evidence="7">Component of the acetyl coenzyme A carboxylase (ACC) complex. Biotin carboxylase (BC) catalyzes the carboxylation of biotin on its carrier protein (BCCP) and then the CO(2) group is transferred by the transcarboxylase to acetyl-CoA to form malonyl-CoA.</text>
</comment>
<evidence type="ECO:0000256" key="3">
    <source>
        <dbReference type="ARBA" id="ARBA00022741"/>
    </source>
</evidence>
<feature type="binding site" evidence="7">
    <location>
        <position position="226"/>
    </location>
    <ligand>
        <name>Zn(2+)</name>
        <dbReference type="ChEBI" id="CHEBI:29105"/>
    </ligand>
</feature>
<dbReference type="GO" id="GO:0009317">
    <property type="term" value="C:acetyl-CoA carboxylase complex"/>
    <property type="evidence" value="ECO:0007669"/>
    <property type="project" value="InterPro"/>
</dbReference>
<dbReference type="GO" id="GO:0009570">
    <property type="term" value="C:chloroplast stroma"/>
    <property type="evidence" value="ECO:0007669"/>
    <property type="project" value="UniProtKB-SubCell"/>
</dbReference>
<feature type="domain" description="CoA carboxyltransferase N-terminal" evidence="9">
    <location>
        <begin position="222"/>
        <end position="517"/>
    </location>
</feature>
<comment type="subunit">
    <text evidence="7">Acetyl-CoA carboxylase is a heterohexamer composed of biotin carboxyl carrier protein, biotin carboxylase and two subunits each of ACCase subunit alpha and ACCase plastid-coded subunit beta (accD).</text>
</comment>
<feature type="zinc finger region" description="C4-type" evidence="7">
    <location>
        <begin position="226"/>
        <end position="248"/>
    </location>
</feature>
<feature type="binding site" evidence="7">
    <location>
        <position position="245"/>
    </location>
    <ligand>
        <name>Zn(2+)</name>
        <dbReference type="ChEBI" id="CHEBI:29105"/>
    </ligand>
</feature>
<evidence type="ECO:0000313" key="11">
    <source>
        <dbReference type="EMBL" id="UEQ12530.1"/>
    </source>
</evidence>
<keyword evidence="6 7" id="KW-0067">ATP-binding</keyword>
<sequence>MFKYQCNFLFSNEKVEHHRCGPSKSIDSVDSIGHTDRSEQPILNDMEKKVPSWNRISNYSFNNVDYLFDIRNIWSLISDDTFFVRDSNGDRYSIFFDIENHIFEVDNDSSFMSELEIIVSSYLNRGSKSKKKNHTCNDTESSWKKNIISSIDSYLRFEVSINSSISSSTNESYIYNFICTENKNSSESDRSSIRTSQNIDDLDIRVEESNHNDNPFYKFRHLWVQCENCYGAHYKQFFGEKMYICEFCGYHLKMSSSDRIELSIDPGTWDPMDEYMVSVDPIEFDSPVEFDEEYEDEEPDSDRDHIDFSRDQPEDDDSYIDRIDSYQRETGLNEAVQTGIGQLNGIPVAFGVMDFQFMGGSMGSVVGEKITRLIEYATNRSLPIIIVCASGGARMQEGSLSLMQMAKISSVLYNYQLNKKLFYVAILTDPTTGGVTASFAMLGDIIIAEPNATIAFAGKRVIEQTLNTIVPEGSQTSEYLFEKGLFDLIVPRNLLKGVLSELFQLHGFFPLNHSSKN</sequence>
<dbReference type="RefSeq" id="YP_010022415.1">
    <property type="nucleotide sequence ID" value="NC_053656.1"/>
</dbReference>
<accession>A0A7M4BG47</accession>
<keyword evidence="3 7" id="KW-0547">Nucleotide-binding</keyword>